<proteinExistence type="predicted"/>
<feature type="transmembrane region" description="Helical" evidence="2">
    <location>
        <begin position="204"/>
        <end position="230"/>
    </location>
</feature>
<dbReference type="OrthoDB" id="8438075at2"/>
<name>A0A1G6ZCJ0_9PSEU</name>
<keyword evidence="2" id="KW-1133">Transmembrane helix</keyword>
<feature type="transmembrane region" description="Helical" evidence="2">
    <location>
        <begin position="173"/>
        <end position="192"/>
    </location>
</feature>
<evidence type="ECO:0008006" key="5">
    <source>
        <dbReference type="Google" id="ProtNLM"/>
    </source>
</evidence>
<feature type="compositionally biased region" description="Pro residues" evidence="1">
    <location>
        <begin position="246"/>
        <end position="258"/>
    </location>
</feature>
<evidence type="ECO:0000256" key="1">
    <source>
        <dbReference type="SAM" id="MobiDB-lite"/>
    </source>
</evidence>
<dbReference type="Pfam" id="PF14494">
    <property type="entry name" value="DUF4436"/>
    <property type="match status" value="1"/>
</dbReference>
<accession>A0A1G6ZCJ0</accession>
<feature type="transmembrane region" description="Helical" evidence="2">
    <location>
        <begin position="31"/>
        <end position="51"/>
    </location>
</feature>
<evidence type="ECO:0000256" key="2">
    <source>
        <dbReference type="SAM" id="Phobius"/>
    </source>
</evidence>
<keyword evidence="2" id="KW-0472">Membrane</keyword>
<feature type="region of interest" description="Disordered" evidence="1">
    <location>
        <begin position="236"/>
        <end position="307"/>
    </location>
</feature>
<dbReference type="STRING" id="1271860.SAMN05216174_12819"/>
<dbReference type="RefSeq" id="WP_091457893.1">
    <property type="nucleotide sequence ID" value="NZ_FMZZ01000028.1"/>
</dbReference>
<evidence type="ECO:0000313" key="4">
    <source>
        <dbReference type="Proteomes" id="UP000199501"/>
    </source>
</evidence>
<dbReference type="Proteomes" id="UP000199501">
    <property type="component" value="Unassembled WGS sequence"/>
</dbReference>
<keyword evidence="2" id="KW-0812">Transmembrane</keyword>
<organism evidence="3 4">
    <name type="scientific">Actinokineospora iranica</name>
    <dbReference type="NCBI Taxonomy" id="1271860"/>
    <lineage>
        <taxon>Bacteria</taxon>
        <taxon>Bacillati</taxon>
        <taxon>Actinomycetota</taxon>
        <taxon>Actinomycetes</taxon>
        <taxon>Pseudonocardiales</taxon>
        <taxon>Pseudonocardiaceae</taxon>
        <taxon>Actinokineospora</taxon>
    </lineage>
</organism>
<dbReference type="InterPro" id="IPR027948">
    <property type="entry name" value="DUF4436"/>
</dbReference>
<feature type="compositionally biased region" description="Pro residues" evidence="1">
    <location>
        <begin position="265"/>
        <end position="275"/>
    </location>
</feature>
<keyword evidence="4" id="KW-1185">Reference proteome</keyword>
<protein>
    <recommendedName>
        <fullName evidence="5">DUF4436 domain-containing protein</fullName>
    </recommendedName>
</protein>
<dbReference type="AlphaFoldDB" id="A0A1G6ZCJ0"/>
<reference evidence="4" key="1">
    <citation type="submission" date="2016-10" db="EMBL/GenBank/DDBJ databases">
        <authorList>
            <person name="Varghese N."/>
            <person name="Submissions S."/>
        </authorList>
    </citation>
    <scope>NUCLEOTIDE SEQUENCE [LARGE SCALE GENOMIC DNA]</scope>
    <source>
        <strain evidence="4">IBRC-M 10403</strain>
    </source>
</reference>
<gene>
    <name evidence="3" type="ORF">SAMN05216174_12819</name>
</gene>
<dbReference type="EMBL" id="FMZZ01000028">
    <property type="protein sequence ID" value="SDE00310.1"/>
    <property type="molecule type" value="Genomic_DNA"/>
</dbReference>
<feature type="compositionally biased region" description="Basic and acidic residues" evidence="1">
    <location>
        <begin position="281"/>
        <end position="296"/>
    </location>
</feature>
<feature type="compositionally biased region" description="Basic and acidic residues" evidence="1">
    <location>
        <begin position="236"/>
        <end position="245"/>
    </location>
</feature>
<feature type="transmembrane region" description="Helical" evidence="2">
    <location>
        <begin position="142"/>
        <end position="166"/>
    </location>
</feature>
<sequence>MRWSNAACERPYHLFSDQSGRQRRLPAWTKAAGAILAVAALGAGSLFLYLAERGKPRNTLEAGPTAAATRVDNTLNVQRIDAATREVSAQYQIEPTGQLADEAGQLTTINADSFFQLTKSASTPEAGVTVLATEVARSTATFAFALFVMVFMWGLAVAAVVAAWFVVGGRKGLLWPSMSFMAALLFALVPLRNALPGGPPIGSVVDFCAFFLVETLISASLITTVITGFIQERRTEAAARPEPEPIPRPPAGENPAPRPDAHPRPSAPQPTPPPAGMNHTARTEPIHLAAADRNRADSGPPQRRTRP</sequence>
<evidence type="ECO:0000313" key="3">
    <source>
        <dbReference type="EMBL" id="SDE00310.1"/>
    </source>
</evidence>